<dbReference type="EMBL" id="MU827303">
    <property type="protein sequence ID" value="KAJ7365233.1"/>
    <property type="molecule type" value="Genomic_DNA"/>
</dbReference>
<evidence type="ECO:0000313" key="2">
    <source>
        <dbReference type="EMBL" id="KAJ7365233.1"/>
    </source>
</evidence>
<name>A0A9X0CNK2_9CNID</name>
<evidence type="ECO:0000256" key="1">
    <source>
        <dbReference type="SAM" id="MobiDB-lite"/>
    </source>
</evidence>
<dbReference type="AlphaFoldDB" id="A0A9X0CNK2"/>
<comment type="caution">
    <text evidence="2">The sequence shown here is derived from an EMBL/GenBank/DDBJ whole genome shotgun (WGS) entry which is preliminary data.</text>
</comment>
<feature type="region of interest" description="Disordered" evidence="1">
    <location>
        <begin position="80"/>
        <end position="105"/>
    </location>
</feature>
<proteinExistence type="predicted"/>
<gene>
    <name evidence="2" type="ORF">OS493_005328</name>
</gene>
<reference evidence="2" key="1">
    <citation type="submission" date="2023-01" db="EMBL/GenBank/DDBJ databases">
        <title>Genome assembly of the deep-sea coral Lophelia pertusa.</title>
        <authorList>
            <person name="Herrera S."/>
            <person name="Cordes E."/>
        </authorList>
    </citation>
    <scope>NUCLEOTIDE SEQUENCE</scope>
    <source>
        <strain evidence="2">USNM1676648</strain>
        <tissue evidence="2">Polyp</tissue>
    </source>
</reference>
<dbReference type="Proteomes" id="UP001163046">
    <property type="component" value="Unassembled WGS sequence"/>
</dbReference>
<protein>
    <submittedName>
        <fullName evidence="2">Uncharacterized protein</fullName>
    </submittedName>
</protein>
<organism evidence="2 3">
    <name type="scientific">Desmophyllum pertusum</name>
    <dbReference type="NCBI Taxonomy" id="174260"/>
    <lineage>
        <taxon>Eukaryota</taxon>
        <taxon>Metazoa</taxon>
        <taxon>Cnidaria</taxon>
        <taxon>Anthozoa</taxon>
        <taxon>Hexacorallia</taxon>
        <taxon>Scleractinia</taxon>
        <taxon>Caryophylliina</taxon>
        <taxon>Caryophylliidae</taxon>
        <taxon>Desmophyllum</taxon>
    </lineage>
</organism>
<accession>A0A9X0CNK2</accession>
<evidence type="ECO:0000313" key="3">
    <source>
        <dbReference type="Proteomes" id="UP001163046"/>
    </source>
</evidence>
<sequence>MECNPLEQQQRPSKLTNSPLLFMKKTFRIVQSYMTRTSCSVEALQDNLPTQKLVLTCQILAVYQKKCVFMFMASAQSTDPVSEKPVRTPRKSCVSSGYKMPHIRN</sequence>
<keyword evidence="3" id="KW-1185">Reference proteome</keyword>